<dbReference type="Proteomes" id="UP001252186">
    <property type="component" value="Unassembled WGS sequence"/>
</dbReference>
<dbReference type="InterPro" id="IPR014729">
    <property type="entry name" value="Rossmann-like_a/b/a_fold"/>
</dbReference>
<organism evidence="3 4">
    <name type="scientific">Urechidicola vernalis</name>
    <dbReference type="NCBI Taxonomy" id="3075600"/>
    <lineage>
        <taxon>Bacteria</taxon>
        <taxon>Pseudomonadati</taxon>
        <taxon>Bacteroidota</taxon>
        <taxon>Flavobacteriia</taxon>
        <taxon>Flavobacteriales</taxon>
        <taxon>Flavobacteriaceae</taxon>
        <taxon>Urechidicola</taxon>
    </lineage>
</organism>
<sequence length="277" mass="31353">MKKILVPIDFSNQAEYAAKVAAKIAEETNSELHLLHMLELPTEVIDPSNFGAENNSPSTLLYMKRAQEKFEKLTKRYYLRNVKVVKSVFFHETFDGIIKESQKQNADLIVMGSQGVSGFEEMFVGSNTEKVVRHSDVPVLVIKNEIDDFKLENLVFASNFDEDGLKTFTNIVSFAKIFNAKIHLLKVNTAQSFEPTIKSQLKIKEFVNHSDLKNYTINIHNDVTVEMGILNFAEYIEADVIALNTHGRRGLMSFFSGSISKDISNHSVLPVITFKLK</sequence>
<dbReference type="InterPro" id="IPR006015">
    <property type="entry name" value="Universal_stress_UspA"/>
</dbReference>
<gene>
    <name evidence="3" type="ORF">RM519_06890</name>
</gene>
<accession>A0ABU2Y471</accession>
<evidence type="ECO:0000313" key="4">
    <source>
        <dbReference type="Proteomes" id="UP001252186"/>
    </source>
</evidence>
<dbReference type="CDD" id="cd00293">
    <property type="entry name" value="USP-like"/>
    <property type="match status" value="1"/>
</dbReference>
<keyword evidence="4" id="KW-1185">Reference proteome</keyword>
<dbReference type="PANTHER" id="PTHR46268">
    <property type="entry name" value="STRESS RESPONSE PROTEIN NHAX"/>
    <property type="match status" value="1"/>
</dbReference>
<dbReference type="PRINTS" id="PR01438">
    <property type="entry name" value="UNVRSLSTRESS"/>
</dbReference>
<evidence type="ECO:0000256" key="1">
    <source>
        <dbReference type="ARBA" id="ARBA00008791"/>
    </source>
</evidence>
<evidence type="ECO:0000313" key="3">
    <source>
        <dbReference type="EMBL" id="MDT0552965.1"/>
    </source>
</evidence>
<name>A0ABU2Y471_9FLAO</name>
<comment type="similarity">
    <text evidence="1">Belongs to the universal stress protein A family.</text>
</comment>
<evidence type="ECO:0000259" key="2">
    <source>
        <dbReference type="Pfam" id="PF00582"/>
    </source>
</evidence>
<comment type="caution">
    <text evidence="3">The sequence shown here is derived from an EMBL/GenBank/DDBJ whole genome shotgun (WGS) entry which is preliminary data.</text>
</comment>
<feature type="domain" description="UspA" evidence="2">
    <location>
        <begin position="153"/>
        <end position="273"/>
    </location>
</feature>
<dbReference type="Gene3D" id="3.40.50.620">
    <property type="entry name" value="HUPs"/>
    <property type="match status" value="2"/>
</dbReference>
<dbReference type="Pfam" id="PF00582">
    <property type="entry name" value="Usp"/>
    <property type="match status" value="2"/>
</dbReference>
<dbReference type="InterPro" id="IPR006016">
    <property type="entry name" value="UspA"/>
</dbReference>
<protein>
    <submittedName>
        <fullName evidence="3">Universal stress protein</fullName>
    </submittedName>
</protein>
<feature type="domain" description="UspA" evidence="2">
    <location>
        <begin position="1"/>
        <end position="143"/>
    </location>
</feature>
<dbReference type="EMBL" id="JAVRHV010000002">
    <property type="protein sequence ID" value="MDT0552965.1"/>
    <property type="molecule type" value="Genomic_DNA"/>
</dbReference>
<reference evidence="3 4" key="1">
    <citation type="submission" date="2023-09" db="EMBL/GenBank/DDBJ databases">
        <authorList>
            <person name="Rey-Velasco X."/>
        </authorList>
    </citation>
    <scope>NUCLEOTIDE SEQUENCE [LARGE SCALE GENOMIC DNA]</scope>
    <source>
        <strain evidence="3 4">P050</strain>
    </source>
</reference>
<proteinExistence type="inferred from homology"/>
<dbReference type="RefSeq" id="WP_311592929.1">
    <property type="nucleotide sequence ID" value="NZ_JAVRHV010000002.1"/>
</dbReference>
<dbReference type="PANTHER" id="PTHR46268:SF6">
    <property type="entry name" value="UNIVERSAL STRESS PROTEIN UP12"/>
    <property type="match status" value="1"/>
</dbReference>
<dbReference type="SUPFAM" id="SSF52402">
    <property type="entry name" value="Adenine nucleotide alpha hydrolases-like"/>
    <property type="match status" value="2"/>
</dbReference>